<evidence type="ECO:0000256" key="1">
    <source>
        <dbReference type="SAM" id="MobiDB-lite"/>
    </source>
</evidence>
<keyword evidence="2" id="KW-0812">Transmembrane</keyword>
<keyword evidence="2" id="KW-1133">Transmembrane helix</keyword>
<dbReference type="Proteomes" id="UP000282613">
    <property type="component" value="Unassembled WGS sequence"/>
</dbReference>
<protein>
    <submittedName>
        <fullName evidence="5">Na_Ca_ex domain-containing protein</fullName>
    </submittedName>
</protein>
<reference evidence="3 4" key="2">
    <citation type="submission" date="2018-11" db="EMBL/GenBank/DDBJ databases">
        <authorList>
            <consortium name="Pathogen Informatics"/>
        </authorList>
    </citation>
    <scope>NUCLEOTIDE SEQUENCE [LARGE SCALE GENOMIC DNA]</scope>
</reference>
<keyword evidence="4" id="KW-1185">Reference proteome</keyword>
<feature type="region of interest" description="Disordered" evidence="1">
    <location>
        <begin position="1"/>
        <end position="33"/>
    </location>
</feature>
<dbReference type="WBParaSite" id="TASK_0000276001-mRNA-1">
    <property type="protein sequence ID" value="TASK_0000276001-mRNA-1"/>
    <property type="gene ID" value="TASK_0000276001"/>
</dbReference>
<gene>
    <name evidence="3" type="ORF">TASK_LOCUS2761</name>
</gene>
<reference evidence="5" key="1">
    <citation type="submission" date="2017-02" db="UniProtKB">
        <authorList>
            <consortium name="WormBaseParasite"/>
        </authorList>
    </citation>
    <scope>IDENTIFICATION</scope>
</reference>
<evidence type="ECO:0000313" key="5">
    <source>
        <dbReference type="WBParaSite" id="TASK_0000276001-mRNA-1"/>
    </source>
</evidence>
<evidence type="ECO:0000256" key="2">
    <source>
        <dbReference type="SAM" id="Phobius"/>
    </source>
</evidence>
<keyword evidence="2" id="KW-0472">Membrane</keyword>
<organism evidence="5">
    <name type="scientific">Taenia asiatica</name>
    <name type="common">Asian tapeworm</name>
    <dbReference type="NCBI Taxonomy" id="60517"/>
    <lineage>
        <taxon>Eukaryota</taxon>
        <taxon>Metazoa</taxon>
        <taxon>Spiralia</taxon>
        <taxon>Lophotrochozoa</taxon>
        <taxon>Platyhelminthes</taxon>
        <taxon>Cestoda</taxon>
        <taxon>Eucestoda</taxon>
        <taxon>Cyclophyllidea</taxon>
        <taxon>Taeniidae</taxon>
        <taxon>Taenia</taxon>
    </lineage>
</organism>
<dbReference type="AlphaFoldDB" id="A0A0R3VZB6"/>
<name>A0A0R3VZB6_TAEAS</name>
<evidence type="ECO:0000313" key="4">
    <source>
        <dbReference type="Proteomes" id="UP000282613"/>
    </source>
</evidence>
<evidence type="ECO:0000313" key="3">
    <source>
        <dbReference type="EMBL" id="VDK26092.1"/>
    </source>
</evidence>
<dbReference type="EMBL" id="UYRS01002918">
    <property type="protein sequence ID" value="VDK26092.1"/>
    <property type="molecule type" value="Genomic_DNA"/>
</dbReference>
<proteinExistence type="predicted"/>
<accession>A0A0R3VZB6</accession>
<feature type="transmembrane region" description="Helical" evidence="2">
    <location>
        <begin position="64"/>
        <end position="83"/>
    </location>
</feature>
<sequence>MCALISFDEEEEEEAKKRKEASESDGGCGNDARDGITIQRYAASKQPTEIEFSRSPLGLEREGVYANFLLAYWGFVLLSWGGTFSLLSWSYAWGCAAFVGTAFDSTTDVEVSEFAGTSATNTVLEGGNHCSTD</sequence>